<dbReference type="GeneID" id="106670319"/>
<proteinExistence type="predicted"/>
<dbReference type="SMART" id="SM00361">
    <property type="entry name" value="RRM_1"/>
    <property type="match status" value="2"/>
</dbReference>
<feature type="domain" description="RRM" evidence="3">
    <location>
        <begin position="147"/>
        <end position="219"/>
    </location>
</feature>
<organism evidence="4 5">
    <name type="scientific">Cimex lectularius</name>
    <name type="common">Bed bug</name>
    <name type="synonym">Acanthia lectularia</name>
    <dbReference type="NCBI Taxonomy" id="79782"/>
    <lineage>
        <taxon>Eukaryota</taxon>
        <taxon>Metazoa</taxon>
        <taxon>Ecdysozoa</taxon>
        <taxon>Arthropoda</taxon>
        <taxon>Hexapoda</taxon>
        <taxon>Insecta</taxon>
        <taxon>Pterygota</taxon>
        <taxon>Neoptera</taxon>
        <taxon>Paraneoptera</taxon>
        <taxon>Hemiptera</taxon>
        <taxon>Heteroptera</taxon>
        <taxon>Panheteroptera</taxon>
        <taxon>Cimicomorpha</taxon>
        <taxon>Cimicidae</taxon>
        <taxon>Cimex</taxon>
    </lineage>
</organism>
<dbReference type="InterPro" id="IPR012677">
    <property type="entry name" value="Nucleotide-bd_a/b_plait_sf"/>
</dbReference>
<evidence type="ECO:0000256" key="2">
    <source>
        <dbReference type="PROSITE-ProRule" id="PRU00176"/>
    </source>
</evidence>
<name>A0A8I6SNC4_CIMLE</name>
<sequence length="352" mass="38291">MFYFSFATPPHFLVVSTGFSDVESELGDAEGDSNDAPEEHHHIFVGDLSPEIETHTLREAFAAFGEISDCRVVRDLQTSKSKGYGFVSFVKKAEAESAIAAMNGQWLGSRSIRTNWATRKPPIPKSDANAKPLTFDEVYNQSSPTNCTVYCGGLTNGLTEELVQKTFSPYGTIQEIRVFKDKGYAFIRFSTKESATHAIVAVHNTDINGQPVKCSWGKESGDPNNGQQAGQALTSGQFPYAYGQQLGYWYPQSYPAAAATAQMQGQFLQGMQGYTYGNYGYQQGYMSRMGMQLPGAAWATQPQLPAQQIASAAALQQPTPAGMVAAYPAIQQFQVPSAHHLPTTCMPASLVN</sequence>
<dbReference type="OMA" id="WYPPAPA"/>
<evidence type="ECO:0000313" key="5">
    <source>
        <dbReference type="Proteomes" id="UP000494040"/>
    </source>
</evidence>
<dbReference type="SMART" id="SM00360">
    <property type="entry name" value="RRM"/>
    <property type="match status" value="2"/>
</dbReference>
<accession>A0A8I6SNC4</accession>
<keyword evidence="1 2" id="KW-0694">RNA-binding</keyword>
<evidence type="ECO:0000313" key="4">
    <source>
        <dbReference type="EnsemblMetazoa" id="XP_024084247.1"/>
    </source>
</evidence>
<dbReference type="Gene3D" id="3.30.70.330">
    <property type="match status" value="2"/>
</dbReference>
<dbReference type="AlphaFoldDB" id="A0A8I6SNC4"/>
<dbReference type="CDD" id="cd12353">
    <property type="entry name" value="RRM2_TIA1_like"/>
    <property type="match status" value="1"/>
</dbReference>
<dbReference type="Proteomes" id="UP000494040">
    <property type="component" value="Unassembled WGS sequence"/>
</dbReference>
<dbReference type="OrthoDB" id="439808at2759"/>
<protein>
    <recommendedName>
        <fullName evidence="3">RRM domain-containing protein</fullName>
    </recommendedName>
</protein>
<reference evidence="4" key="1">
    <citation type="submission" date="2022-01" db="UniProtKB">
        <authorList>
            <consortium name="EnsemblMetazoa"/>
        </authorList>
    </citation>
    <scope>IDENTIFICATION</scope>
</reference>
<dbReference type="Pfam" id="PF00076">
    <property type="entry name" value="RRM_1"/>
    <property type="match status" value="2"/>
</dbReference>
<dbReference type="RefSeq" id="XP_024084247.1">
    <property type="nucleotide sequence ID" value="XM_024228479.1"/>
</dbReference>
<keyword evidence="5" id="KW-1185">Reference proteome</keyword>
<evidence type="ECO:0000256" key="1">
    <source>
        <dbReference type="ARBA" id="ARBA00022884"/>
    </source>
</evidence>
<dbReference type="FunFam" id="3.30.70.330:FF:000317">
    <property type="entry name" value="Rox8, isoform B"/>
    <property type="match status" value="1"/>
</dbReference>
<dbReference type="InterPro" id="IPR000504">
    <property type="entry name" value="RRM_dom"/>
</dbReference>
<dbReference type="EnsemblMetazoa" id="XM_024228479.1">
    <property type="protein sequence ID" value="XP_024084247.1"/>
    <property type="gene ID" value="LOC106670319"/>
</dbReference>
<dbReference type="PANTHER" id="PTHR10352">
    <property type="entry name" value="EUKARYOTIC TRANSLATION INITIATION FACTOR 3 SUBUNIT G"/>
    <property type="match status" value="1"/>
</dbReference>
<dbReference type="PROSITE" id="PS50102">
    <property type="entry name" value="RRM"/>
    <property type="match status" value="2"/>
</dbReference>
<dbReference type="CDD" id="cd12354">
    <property type="entry name" value="RRM3_TIA1_like"/>
    <property type="match status" value="1"/>
</dbReference>
<dbReference type="InterPro" id="IPR003954">
    <property type="entry name" value="RRM_euk-type"/>
</dbReference>
<dbReference type="GO" id="GO:0003723">
    <property type="term" value="F:RNA binding"/>
    <property type="evidence" value="ECO:0007669"/>
    <property type="project" value="UniProtKB-UniRule"/>
</dbReference>
<dbReference type="FunFam" id="3.30.70.330:FF:000419">
    <property type="entry name" value="CLUMA_CG006354, isoform A"/>
    <property type="match status" value="1"/>
</dbReference>
<evidence type="ECO:0000259" key="3">
    <source>
        <dbReference type="PROSITE" id="PS50102"/>
    </source>
</evidence>
<dbReference type="InterPro" id="IPR035979">
    <property type="entry name" value="RBD_domain_sf"/>
</dbReference>
<dbReference type="SUPFAM" id="SSF54928">
    <property type="entry name" value="RNA-binding domain, RBD"/>
    <property type="match status" value="2"/>
</dbReference>
<feature type="domain" description="RRM" evidence="3">
    <location>
        <begin position="41"/>
        <end position="119"/>
    </location>
</feature>